<name>A0A0F9KJZ6_9ZZZZ</name>
<dbReference type="AlphaFoldDB" id="A0A0F9KJZ6"/>
<accession>A0A0F9KJZ6</accession>
<dbReference type="GO" id="GO:0005524">
    <property type="term" value="F:ATP binding"/>
    <property type="evidence" value="ECO:0007669"/>
    <property type="project" value="InterPro"/>
</dbReference>
<dbReference type="PROSITE" id="PS50160">
    <property type="entry name" value="DNA_LIGASE_A3"/>
    <property type="match status" value="1"/>
</dbReference>
<keyword evidence="2" id="KW-0436">Ligase</keyword>
<reference evidence="4" key="1">
    <citation type="journal article" date="2015" name="Nature">
        <title>Complex archaea that bridge the gap between prokaryotes and eukaryotes.</title>
        <authorList>
            <person name="Spang A."/>
            <person name="Saw J.H."/>
            <person name="Jorgensen S.L."/>
            <person name="Zaremba-Niedzwiedzka K."/>
            <person name="Martijn J."/>
            <person name="Lind A.E."/>
            <person name="van Eijk R."/>
            <person name="Schleper C."/>
            <person name="Guy L."/>
            <person name="Ettema T.J."/>
        </authorList>
    </citation>
    <scope>NUCLEOTIDE SEQUENCE</scope>
</reference>
<sequence>MNDTIYIQSKFDGFRLIWHRKKDDIKCFTEDKWRDRAEIFPQIVKEIKDNIKIDFVIDTEMVEWKEGKPVPRESAMWLIVGKEPMSDDVVLHVNVHDCLFYDSEAINIKPYHERLEFLDKLLSKDLKYLKKAKSCIATDRKSFDKCLKEAYAYPQSEGAMLKKADSIYDISKPRTSEWAKIKKVKVISTEIIGLQRKALPFSSIGMKTPTSNIEGEEALNTYKKLTEKSSTFIARCALRDNNKLVPLDSKKRLTESDFNVKWNATLSKPKWQGLDSPDLWKMNKDIEDRGPGNQAFGNTYAFSFKDKEPKLGDVISVVPVQLVEFTRDDEVYIAWMFPKVISPEPEKKKADDIKDIQPMIRRDIK</sequence>
<evidence type="ECO:0000256" key="2">
    <source>
        <dbReference type="ARBA" id="ARBA00022598"/>
    </source>
</evidence>
<comment type="caution">
    <text evidence="4">The sequence shown here is derived from an EMBL/GenBank/DDBJ whole genome shotgun (WGS) entry which is preliminary data.</text>
</comment>
<gene>
    <name evidence="4" type="ORF">LCGC14_1694310</name>
</gene>
<proteinExistence type="inferred from homology"/>
<dbReference type="SUPFAM" id="SSF56091">
    <property type="entry name" value="DNA ligase/mRNA capping enzyme, catalytic domain"/>
    <property type="match status" value="1"/>
</dbReference>
<evidence type="ECO:0000313" key="4">
    <source>
        <dbReference type="EMBL" id="KKM15610.1"/>
    </source>
</evidence>
<dbReference type="GO" id="GO:0003910">
    <property type="term" value="F:DNA ligase (ATP) activity"/>
    <property type="evidence" value="ECO:0007669"/>
    <property type="project" value="InterPro"/>
</dbReference>
<dbReference type="Gene3D" id="3.30.470.30">
    <property type="entry name" value="DNA ligase/mRNA capping enzyme"/>
    <property type="match status" value="1"/>
</dbReference>
<dbReference type="InterPro" id="IPR050191">
    <property type="entry name" value="ATP-dep_DNA_ligase"/>
</dbReference>
<comment type="similarity">
    <text evidence="1">Belongs to the ATP-dependent DNA ligase family.</text>
</comment>
<dbReference type="InterPro" id="IPR012310">
    <property type="entry name" value="DNA_ligase_ATP-dep_cent"/>
</dbReference>
<evidence type="ECO:0000256" key="1">
    <source>
        <dbReference type="ARBA" id="ARBA00007572"/>
    </source>
</evidence>
<dbReference type="Pfam" id="PF01068">
    <property type="entry name" value="DNA_ligase_A_M"/>
    <property type="match status" value="1"/>
</dbReference>
<dbReference type="EMBL" id="LAZR01014865">
    <property type="protein sequence ID" value="KKM15610.1"/>
    <property type="molecule type" value="Genomic_DNA"/>
</dbReference>
<dbReference type="GO" id="GO:0006281">
    <property type="term" value="P:DNA repair"/>
    <property type="evidence" value="ECO:0007669"/>
    <property type="project" value="InterPro"/>
</dbReference>
<evidence type="ECO:0000259" key="3">
    <source>
        <dbReference type="PROSITE" id="PS50160"/>
    </source>
</evidence>
<organism evidence="4">
    <name type="scientific">marine sediment metagenome</name>
    <dbReference type="NCBI Taxonomy" id="412755"/>
    <lineage>
        <taxon>unclassified sequences</taxon>
        <taxon>metagenomes</taxon>
        <taxon>ecological metagenomes</taxon>
    </lineage>
</organism>
<protein>
    <recommendedName>
        <fullName evidence="3">ATP-dependent DNA ligase family profile domain-containing protein</fullName>
    </recommendedName>
</protein>
<feature type="domain" description="ATP-dependent DNA ligase family profile" evidence="3">
    <location>
        <begin position="84"/>
        <end position="183"/>
    </location>
</feature>
<dbReference type="PANTHER" id="PTHR45674:SF4">
    <property type="entry name" value="DNA LIGASE 1"/>
    <property type="match status" value="1"/>
</dbReference>
<dbReference type="GO" id="GO:0006310">
    <property type="term" value="P:DNA recombination"/>
    <property type="evidence" value="ECO:0007669"/>
    <property type="project" value="InterPro"/>
</dbReference>
<dbReference type="PANTHER" id="PTHR45674">
    <property type="entry name" value="DNA LIGASE 1/3 FAMILY MEMBER"/>
    <property type="match status" value="1"/>
</dbReference>